<dbReference type="Pfam" id="PF24566">
    <property type="entry name" value="HEAT_Ints3_C"/>
    <property type="match status" value="1"/>
</dbReference>
<dbReference type="AlphaFoldDB" id="A0A6A6KPK6"/>
<dbReference type="GO" id="GO:0005737">
    <property type="term" value="C:cytoplasm"/>
    <property type="evidence" value="ECO:0007669"/>
    <property type="project" value="UniProtKB-SubCell"/>
</dbReference>
<dbReference type="InterPro" id="IPR045334">
    <property type="entry name" value="INTS3"/>
</dbReference>
<dbReference type="InterPro" id="IPR056518">
    <property type="entry name" value="HEAT_Ints3_C"/>
</dbReference>
<reference evidence="8 9" key="1">
    <citation type="journal article" date="2020" name="Mol. Plant">
        <title>The Chromosome-Based Rubber Tree Genome Provides New Insights into Spurge Genome Evolution and Rubber Biosynthesis.</title>
        <authorList>
            <person name="Liu J."/>
            <person name="Shi C."/>
            <person name="Shi C.C."/>
            <person name="Li W."/>
            <person name="Zhang Q.J."/>
            <person name="Zhang Y."/>
            <person name="Li K."/>
            <person name="Lu H.F."/>
            <person name="Shi C."/>
            <person name="Zhu S.T."/>
            <person name="Xiao Z.Y."/>
            <person name="Nan H."/>
            <person name="Yue Y."/>
            <person name="Zhu X.G."/>
            <person name="Wu Y."/>
            <person name="Hong X.N."/>
            <person name="Fan G.Y."/>
            <person name="Tong Y."/>
            <person name="Zhang D."/>
            <person name="Mao C.L."/>
            <person name="Liu Y.L."/>
            <person name="Hao S.J."/>
            <person name="Liu W.Q."/>
            <person name="Lv M.Q."/>
            <person name="Zhang H.B."/>
            <person name="Liu Y."/>
            <person name="Hu-Tang G.R."/>
            <person name="Wang J.P."/>
            <person name="Wang J.H."/>
            <person name="Sun Y.H."/>
            <person name="Ni S.B."/>
            <person name="Chen W.B."/>
            <person name="Zhang X.C."/>
            <person name="Jiao Y.N."/>
            <person name="Eichler E.E."/>
            <person name="Li G.H."/>
            <person name="Liu X."/>
            <person name="Gao L.Z."/>
        </authorList>
    </citation>
    <scope>NUCLEOTIDE SEQUENCE [LARGE SCALE GENOMIC DNA]</scope>
    <source>
        <strain evidence="9">cv. GT1</strain>
        <tissue evidence="8">Leaf</tissue>
    </source>
</reference>
<dbReference type="InterPro" id="IPR019333">
    <property type="entry name" value="INTS3_N"/>
</dbReference>
<comment type="subcellular location">
    <subcellularLocation>
        <location evidence="2">Cytoplasm</location>
    </subcellularLocation>
    <subcellularLocation>
        <location evidence="1">Nucleus</location>
    </subcellularLocation>
</comment>
<evidence type="ECO:0000313" key="9">
    <source>
        <dbReference type="Proteomes" id="UP000467840"/>
    </source>
</evidence>
<evidence type="ECO:0000256" key="5">
    <source>
        <dbReference type="ARBA" id="ARBA00023242"/>
    </source>
</evidence>
<evidence type="ECO:0000259" key="7">
    <source>
        <dbReference type="Pfam" id="PF24566"/>
    </source>
</evidence>
<sequence length="997" mass="112130">MREQANMSEIWEGVLGSLPERVNVLLGRDVESGRVPWELIMASKLLKIGIHEAKSQLEVSLRQAFEELEPKLRPPFSLAIPSAQEYLQLNHAILYGLLTEPQFAKTHVKHLHAIVTDGYAFFIHLMVKIVNDLYAKLVDSVKDQLIWIVKEMVGVLGVGFGGLLVSLLRQIIGGDFSDRNLWLCFELVNLFLSKWDCLVEEEPLVLTSALYAYLRLLADHCRLSSNVKLESLKLLEIKFCVKMLREQFHLCMKIGRDLIRLLQDLVHVPVFRALWKDLVLNPGEFRTAGFSDVSQLYCSRTSSRYFLLRITPDMETRLRFLLTHVKFGSQKRYQLWFAKKFLLGPEKETLIVDIVRFICCAHHPSNETIQSDIIPRWTVIGWLLKTCRKNYVQANVKLALFYDWLFFDERIDNIMNIEPGMLLMGSVISFQFTSSKGVVRSLDVLTSCDALSPFLKERLGRLLSSLKVGVLNKIQLAHRPHDFVPPLSLQNLSRLKSPMPTLEQPPADEVEVRLNTEHANTSFTFSDSLVTTSCPSISTSESQIDAIENLLQNLADGIKKSSALGLQILEAILLSLVNLDDQAPTLVSISPEMLCSRIADQFESIDCKLFSSPDNIPSASCSGYEIRSATALLTRTFILSQHQRMQGMLLFWSKNDFPVGVHLLSYASQLAYEAHAAGYLGKASAIVDNNFAKLCKSDFPLLKFHIDGYFSLLNGRIEHSLEGTVPTSETDKFITKLVENAFAAYKCFLECSRTALHKLDDISLSKLLICDIVSCLVWERKKAKFLFCSIFHHFADLCIGEEEIIRLLVSQLDHADLVDIQFEIGLKKFSIFGENTETIFVLVKNSLSWDSLEQHKFWGLIRSELAISKVQVEKIILQFLSCADLDANISAIAVAGLLTLCSSCAPTPELVGTIMILPDNVFLDFAATSLATWIKSNPSMLFDSLVKFSEKLDKTGDVSAGITINRSAVLWLLNYFTTQGLNASDMLSNLSSNIQGG</sequence>
<dbReference type="GO" id="GO:0005634">
    <property type="term" value="C:nucleus"/>
    <property type="evidence" value="ECO:0007669"/>
    <property type="project" value="UniProtKB-SubCell"/>
</dbReference>
<keyword evidence="9" id="KW-1185">Reference proteome</keyword>
<feature type="domain" description="Ints3-like C-terminal" evidence="7">
    <location>
        <begin position="737"/>
        <end position="944"/>
    </location>
</feature>
<dbReference type="Pfam" id="PF10189">
    <property type="entry name" value="Ints3_N"/>
    <property type="match status" value="1"/>
</dbReference>
<proteinExistence type="inferred from homology"/>
<keyword evidence="4" id="KW-0963">Cytoplasm</keyword>
<keyword evidence="5" id="KW-0539">Nucleus</keyword>
<protein>
    <recommendedName>
        <fullName evidence="10">Integrator complex subunit 3</fullName>
    </recommendedName>
</protein>
<evidence type="ECO:0000259" key="6">
    <source>
        <dbReference type="Pfam" id="PF10189"/>
    </source>
</evidence>
<evidence type="ECO:0000313" key="8">
    <source>
        <dbReference type="EMBL" id="KAF2290006.1"/>
    </source>
</evidence>
<dbReference type="PANTHER" id="PTHR13587:SF7">
    <property type="entry name" value="INTEGRATOR COMPLEX SUBUNIT 3"/>
    <property type="match status" value="1"/>
</dbReference>
<evidence type="ECO:0000256" key="2">
    <source>
        <dbReference type="ARBA" id="ARBA00004496"/>
    </source>
</evidence>
<dbReference type="Proteomes" id="UP000467840">
    <property type="component" value="Chromosome 8"/>
</dbReference>
<gene>
    <name evidence="8" type="ORF">GH714_040101</name>
</gene>
<dbReference type="PANTHER" id="PTHR13587">
    <property type="entry name" value="INTEGRATOR COMPLEX SUBUNIT 3"/>
    <property type="match status" value="1"/>
</dbReference>
<accession>A0A6A6KPK6</accession>
<comment type="caution">
    <text evidence="8">The sequence shown here is derived from an EMBL/GenBank/DDBJ whole genome shotgun (WGS) entry which is preliminary data.</text>
</comment>
<name>A0A6A6KPK6_HEVBR</name>
<evidence type="ECO:0000256" key="4">
    <source>
        <dbReference type="ARBA" id="ARBA00022490"/>
    </source>
</evidence>
<dbReference type="EMBL" id="JAAGAX010000016">
    <property type="protein sequence ID" value="KAF2290006.1"/>
    <property type="molecule type" value="Genomic_DNA"/>
</dbReference>
<evidence type="ECO:0000256" key="1">
    <source>
        <dbReference type="ARBA" id="ARBA00004123"/>
    </source>
</evidence>
<evidence type="ECO:0000256" key="3">
    <source>
        <dbReference type="ARBA" id="ARBA00006130"/>
    </source>
</evidence>
<organism evidence="8 9">
    <name type="scientific">Hevea brasiliensis</name>
    <name type="common">Para rubber tree</name>
    <name type="synonym">Siphonia brasiliensis</name>
    <dbReference type="NCBI Taxonomy" id="3981"/>
    <lineage>
        <taxon>Eukaryota</taxon>
        <taxon>Viridiplantae</taxon>
        <taxon>Streptophyta</taxon>
        <taxon>Embryophyta</taxon>
        <taxon>Tracheophyta</taxon>
        <taxon>Spermatophyta</taxon>
        <taxon>Magnoliopsida</taxon>
        <taxon>eudicotyledons</taxon>
        <taxon>Gunneridae</taxon>
        <taxon>Pentapetalae</taxon>
        <taxon>rosids</taxon>
        <taxon>fabids</taxon>
        <taxon>Malpighiales</taxon>
        <taxon>Euphorbiaceae</taxon>
        <taxon>Crotonoideae</taxon>
        <taxon>Micrandreae</taxon>
        <taxon>Hevea</taxon>
    </lineage>
</organism>
<evidence type="ECO:0008006" key="10">
    <source>
        <dbReference type="Google" id="ProtNLM"/>
    </source>
</evidence>
<comment type="similarity">
    <text evidence="3">Belongs to the Integrator subunit 3 family.</text>
</comment>
<feature type="domain" description="Integrator complex subunit 3 N-terminal" evidence="6">
    <location>
        <begin position="84"/>
        <end position="428"/>
    </location>
</feature>